<evidence type="ECO:0000313" key="1">
    <source>
        <dbReference type="EMBL" id="RIA85460.1"/>
    </source>
</evidence>
<keyword evidence="2" id="KW-1185">Reference proteome</keyword>
<proteinExistence type="predicted"/>
<reference evidence="1 2" key="1">
    <citation type="submission" date="2018-06" db="EMBL/GenBank/DDBJ databases">
        <title>Comparative genomics reveals the genomic features of Rhizophagus irregularis, R. cerebriforme, R. diaphanum and Gigaspora rosea, and their symbiotic lifestyle signature.</title>
        <authorList>
            <person name="Morin E."/>
            <person name="San Clemente H."/>
            <person name="Chen E.C.H."/>
            <person name="De La Providencia I."/>
            <person name="Hainaut M."/>
            <person name="Kuo A."/>
            <person name="Kohler A."/>
            <person name="Murat C."/>
            <person name="Tang N."/>
            <person name="Roy S."/>
            <person name="Loubradou J."/>
            <person name="Henrissat B."/>
            <person name="Grigoriev I.V."/>
            <person name="Corradi N."/>
            <person name="Roux C."/>
            <person name="Martin F.M."/>
        </authorList>
    </citation>
    <scope>NUCLEOTIDE SEQUENCE [LARGE SCALE GENOMIC DNA]</scope>
    <source>
        <strain evidence="1 2">DAOM 227022</strain>
    </source>
</reference>
<comment type="caution">
    <text evidence="1">The sequence shown here is derived from an EMBL/GenBank/DDBJ whole genome shotgun (WGS) entry which is preliminary data.</text>
</comment>
<dbReference type="AlphaFoldDB" id="A0A397SGT8"/>
<protein>
    <submittedName>
        <fullName evidence="1">Uncharacterized protein</fullName>
    </submittedName>
</protein>
<evidence type="ECO:0000313" key="2">
    <source>
        <dbReference type="Proteomes" id="UP000265703"/>
    </source>
</evidence>
<name>A0A397SGT8_9GLOM</name>
<accession>A0A397SGT8</accession>
<dbReference type="Proteomes" id="UP000265703">
    <property type="component" value="Unassembled WGS sequence"/>
</dbReference>
<gene>
    <name evidence="1" type="ORF">C1645_808253</name>
</gene>
<dbReference type="EMBL" id="QKYT01000425">
    <property type="protein sequence ID" value="RIA85460.1"/>
    <property type="molecule type" value="Genomic_DNA"/>
</dbReference>
<sequence length="174" mass="20408">MSAIREEIVRIALNRSYALVGSDIYYDAHKTFEFRKQTILADNFLTEDEKTEAIVILNETYDKSKVLYNSGTRRICENCNQEYSQNDYNNKETMQHHGYIDDDKEVHNNPNLHSGLTKNIKNLQIKNDPHYDYNNKATMERHACIDDDNEVYNNPNLHSDEQDGLEIPEDINFE</sequence>
<organism evidence="1 2">
    <name type="scientific">Glomus cerebriforme</name>
    <dbReference type="NCBI Taxonomy" id="658196"/>
    <lineage>
        <taxon>Eukaryota</taxon>
        <taxon>Fungi</taxon>
        <taxon>Fungi incertae sedis</taxon>
        <taxon>Mucoromycota</taxon>
        <taxon>Glomeromycotina</taxon>
        <taxon>Glomeromycetes</taxon>
        <taxon>Glomerales</taxon>
        <taxon>Glomeraceae</taxon>
        <taxon>Glomus</taxon>
    </lineage>
</organism>